<feature type="compositionally biased region" description="Basic residues" evidence="1">
    <location>
        <begin position="71"/>
        <end position="85"/>
    </location>
</feature>
<sequence length="319" mass="35655">MPAMFLVPRLLAVSSALAWASCLPALEDEGLQSCREGDSSALLQHGMASESSANFHPKHWTQHVSEEEHGRPKHEKHRKQRKHWRLHRKHRNHDWWYHQMSHMTTAEPSAVAAAEEEQDAGISGFAAAECVTQGVLTCINDKSSYWPKCDPAQAKNIVGPSGYEFGFYCTDAWAATLNQMLSDRAVNKCNDREAILKLLAQVAWETGYFSTLYQPQDGGAGQIHMIPNNWEINAKDMDGLFPKPSPSHVSLVKAQSQNFFQNAEFGWKSTAAWFKTTNRVIPGCGEDLFDQTFARQSFCILGAPSDRTEAYNIVASCLP</sequence>
<protein>
    <recommendedName>
        <fullName evidence="5">Cellulase</fullName>
    </recommendedName>
</protein>
<dbReference type="Proteomes" id="UP000654075">
    <property type="component" value="Unassembled WGS sequence"/>
</dbReference>
<gene>
    <name evidence="3" type="ORF">PGLA1383_LOCUS44533</name>
</gene>
<accession>A0A813GL99</accession>
<reference evidence="3" key="1">
    <citation type="submission" date="2021-02" db="EMBL/GenBank/DDBJ databases">
        <authorList>
            <person name="Dougan E. K."/>
            <person name="Rhodes N."/>
            <person name="Thang M."/>
            <person name="Chan C."/>
        </authorList>
    </citation>
    <scope>NUCLEOTIDE SEQUENCE</scope>
</reference>
<feature type="signal peptide" evidence="2">
    <location>
        <begin position="1"/>
        <end position="20"/>
    </location>
</feature>
<keyword evidence="2" id="KW-0732">Signal</keyword>
<proteinExistence type="predicted"/>
<dbReference type="AlphaFoldDB" id="A0A813GL99"/>
<keyword evidence="4" id="KW-1185">Reference proteome</keyword>
<name>A0A813GL99_POLGL</name>
<feature type="region of interest" description="Disordered" evidence="1">
    <location>
        <begin position="60"/>
        <end position="85"/>
    </location>
</feature>
<organism evidence="3 4">
    <name type="scientific">Polarella glacialis</name>
    <name type="common">Dinoflagellate</name>
    <dbReference type="NCBI Taxonomy" id="89957"/>
    <lineage>
        <taxon>Eukaryota</taxon>
        <taxon>Sar</taxon>
        <taxon>Alveolata</taxon>
        <taxon>Dinophyceae</taxon>
        <taxon>Suessiales</taxon>
        <taxon>Suessiaceae</taxon>
        <taxon>Polarella</taxon>
    </lineage>
</organism>
<evidence type="ECO:0000313" key="3">
    <source>
        <dbReference type="EMBL" id="CAE8627818.1"/>
    </source>
</evidence>
<evidence type="ECO:0008006" key="5">
    <source>
        <dbReference type="Google" id="ProtNLM"/>
    </source>
</evidence>
<comment type="caution">
    <text evidence="3">The sequence shown here is derived from an EMBL/GenBank/DDBJ whole genome shotgun (WGS) entry which is preliminary data.</text>
</comment>
<dbReference type="OrthoDB" id="5579373at2759"/>
<feature type="chain" id="PRO_5032732843" description="Cellulase" evidence="2">
    <location>
        <begin position="21"/>
        <end position="319"/>
    </location>
</feature>
<evidence type="ECO:0000256" key="1">
    <source>
        <dbReference type="SAM" id="MobiDB-lite"/>
    </source>
</evidence>
<evidence type="ECO:0000256" key="2">
    <source>
        <dbReference type="SAM" id="SignalP"/>
    </source>
</evidence>
<dbReference type="EMBL" id="CAJNNV010029272">
    <property type="protein sequence ID" value="CAE8627818.1"/>
    <property type="molecule type" value="Genomic_DNA"/>
</dbReference>
<evidence type="ECO:0000313" key="4">
    <source>
        <dbReference type="Proteomes" id="UP000654075"/>
    </source>
</evidence>